<evidence type="ECO:0000313" key="11">
    <source>
        <dbReference type="Proteomes" id="UP000002051"/>
    </source>
</evidence>
<dbReference type="PANTHER" id="PTHR15710:SF74">
    <property type="entry name" value="RING-TYPE E3 UBIQUITIN TRANSFERASE-RELATED"/>
    <property type="match status" value="1"/>
</dbReference>
<dbReference type="GO" id="GO:0061630">
    <property type="term" value="F:ubiquitin protein ligase activity"/>
    <property type="evidence" value="ECO:0007669"/>
    <property type="project" value="UniProtKB-EC"/>
</dbReference>
<evidence type="ECO:0000313" key="8">
    <source>
        <dbReference type="EMBL" id="KEH26222.1"/>
    </source>
</evidence>
<dbReference type="Proteomes" id="UP000002051">
    <property type="component" value="Chromosome 6"/>
</dbReference>
<evidence type="ECO:0000256" key="4">
    <source>
        <dbReference type="ARBA" id="ARBA00022771"/>
    </source>
</evidence>
<reference evidence="8 11" key="1">
    <citation type="journal article" date="2011" name="Nature">
        <title>The Medicago genome provides insight into the evolution of rhizobial symbioses.</title>
        <authorList>
            <person name="Young N.D."/>
            <person name="Debelle F."/>
            <person name="Oldroyd G.E."/>
            <person name="Geurts R."/>
            <person name="Cannon S.B."/>
            <person name="Udvardi M.K."/>
            <person name="Benedito V.A."/>
            <person name="Mayer K.F."/>
            <person name="Gouzy J."/>
            <person name="Schoof H."/>
            <person name="Van de Peer Y."/>
            <person name="Proost S."/>
            <person name="Cook D.R."/>
            <person name="Meyers B.C."/>
            <person name="Spannagl M."/>
            <person name="Cheung F."/>
            <person name="De Mita S."/>
            <person name="Krishnakumar V."/>
            <person name="Gundlach H."/>
            <person name="Zhou S."/>
            <person name="Mudge J."/>
            <person name="Bharti A.K."/>
            <person name="Murray J.D."/>
            <person name="Naoumkina M.A."/>
            <person name="Rosen B."/>
            <person name="Silverstein K.A."/>
            <person name="Tang H."/>
            <person name="Rombauts S."/>
            <person name="Zhao P.X."/>
            <person name="Zhou P."/>
            <person name="Barbe V."/>
            <person name="Bardou P."/>
            <person name="Bechner M."/>
            <person name="Bellec A."/>
            <person name="Berger A."/>
            <person name="Berges H."/>
            <person name="Bidwell S."/>
            <person name="Bisseling T."/>
            <person name="Choisne N."/>
            <person name="Couloux A."/>
            <person name="Denny R."/>
            <person name="Deshpande S."/>
            <person name="Dai X."/>
            <person name="Doyle J.J."/>
            <person name="Dudez A.M."/>
            <person name="Farmer A.D."/>
            <person name="Fouteau S."/>
            <person name="Franken C."/>
            <person name="Gibelin C."/>
            <person name="Gish J."/>
            <person name="Goldstein S."/>
            <person name="Gonzalez A.J."/>
            <person name="Green P.J."/>
            <person name="Hallab A."/>
            <person name="Hartog M."/>
            <person name="Hua A."/>
            <person name="Humphray S.J."/>
            <person name="Jeong D.H."/>
            <person name="Jing Y."/>
            <person name="Jocker A."/>
            <person name="Kenton S.M."/>
            <person name="Kim D.J."/>
            <person name="Klee K."/>
            <person name="Lai H."/>
            <person name="Lang C."/>
            <person name="Lin S."/>
            <person name="Macmil S.L."/>
            <person name="Magdelenat G."/>
            <person name="Matthews L."/>
            <person name="McCorrison J."/>
            <person name="Monaghan E.L."/>
            <person name="Mun J.H."/>
            <person name="Najar F.Z."/>
            <person name="Nicholson C."/>
            <person name="Noirot C."/>
            <person name="O'Bleness M."/>
            <person name="Paule C.R."/>
            <person name="Poulain J."/>
            <person name="Prion F."/>
            <person name="Qin B."/>
            <person name="Qu C."/>
            <person name="Retzel E.F."/>
            <person name="Riddle C."/>
            <person name="Sallet E."/>
            <person name="Samain S."/>
            <person name="Samson N."/>
            <person name="Sanders I."/>
            <person name="Saurat O."/>
            <person name="Scarpelli C."/>
            <person name="Schiex T."/>
            <person name="Segurens B."/>
            <person name="Severin A.J."/>
            <person name="Sherrier D.J."/>
            <person name="Shi R."/>
            <person name="Sims S."/>
            <person name="Singer S.R."/>
            <person name="Sinharoy S."/>
            <person name="Sterck L."/>
            <person name="Viollet A."/>
            <person name="Wang B.B."/>
            <person name="Wang K."/>
            <person name="Wang M."/>
            <person name="Wang X."/>
            <person name="Warfsmann J."/>
            <person name="Weissenbach J."/>
            <person name="White D.D."/>
            <person name="White J.D."/>
            <person name="Wiley G.B."/>
            <person name="Wincker P."/>
            <person name="Xing Y."/>
            <person name="Yang L."/>
            <person name="Yao Z."/>
            <person name="Ying F."/>
            <person name="Zhai J."/>
            <person name="Zhou L."/>
            <person name="Zuber A."/>
            <person name="Denarie J."/>
            <person name="Dixon R.A."/>
            <person name="May G.D."/>
            <person name="Schwartz D.C."/>
            <person name="Rogers J."/>
            <person name="Quetier F."/>
            <person name="Town C.D."/>
            <person name="Roe B.A."/>
        </authorList>
    </citation>
    <scope>NUCLEOTIDE SEQUENCE [LARGE SCALE GENOMIC DNA]</scope>
    <source>
        <strain evidence="8">A17</strain>
        <strain evidence="10 11">cv. Jemalong A17</strain>
    </source>
</reference>
<evidence type="ECO:0000256" key="5">
    <source>
        <dbReference type="ARBA" id="ARBA00022833"/>
    </source>
</evidence>
<comment type="catalytic activity">
    <reaction evidence="1">
        <text>S-ubiquitinyl-[E2 ubiquitin-conjugating enzyme]-L-cysteine + [acceptor protein]-L-lysine = [E2 ubiquitin-conjugating enzyme]-L-cysteine + N(6)-ubiquitinyl-[acceptor protein]-L-lysine.</text>
        <dbReference type="EC" id="2.3.2.27"/>
    </reaction>
</comment>
<dbReference type="InterPro" id="IPR013083">
    <property type="entry name" value="Znf_RING/FYVE/PHD"/>
</dbReference>
<dbReference type="GO" id="GO:0008270">
    <property type="term" value="F:zinc ion binding"/>
    <property type="evidence" value="ECO:0007669"/>
    <property type="project" value="UniProtKB-KW"/>
</dbReference>
<evidence type="ECO:0000256" key="3">
    <source>
        <dbReference type="ARBA" id="ARBA00022723"/>
    </source>
</evidence>
<dbReference type="PROSITE" id="PS50089">
    <property type="entry name" value="ZF_RING_2"/>
    <property type="match status" value="1"/>
</dbReference>
<keyword evidence="5" id="KW-0862">Zinc</keyword>
<dbReference type="AlphaFoldDB" id="A0A072U989"/>
<reference evidence="9" key="5">
    <citation type="journal article" date="2018" name="Nat. Plants">
        <title>Whole-genome landscape of Medicago truncatula symbiotic genes.</title>
        <authorList>
            <person name="Pecrix Y."/>
            <person name="Gamas P."/>
            <person name="Carrere S."/>
        </authorList>
    </citation>
    <scope>NUCLEOTIDE SEQUENCE</scope>
    <source>
        <tissue evidence="9">Leaves</tissue>
    </source>
</reference>
<sequence>MSLNSVSTTFIEFTIDELEGLVAASKTPLYKFVSWKNFVENLPEVVDFTKDDVCSICMEDFEESHNSEVGGNSLFRVSNRRVPCGHVYHSNCIAEWLDRCNSCPLCRHHISR</sequence>
<evidence type="ECO:0000313" key="10">
    <source>
        <dbReference type="EnsemblPlants" id="KEH26222"/>
    </source>
</evidence>
<dbReference type="EnsemblPlants" id="KEH26222">
    <property type="protein sequence ID" value="KEH26222"/>
    <property type="gene ID" value="MTR_6g048000"/>
</dbReference>
<dbReference type="EMBL" id="CM001222">
    <property type="protein sequence ID" value="KEH26222.1"/>
    <property type="molecule type" value="Genomic_DNA"/>
</dbReference>
<reference evidence="8 11" key="2">
    <citation type="journal article" date="2014" name="BMC Genomics">
        <title>An improved genome release (version Mt4.0) for the model legume Medicago truncatula.</title>
        <authorList>
            <person name="Tang H."/>
            <person name="Krishnakumar V."/>
            <person name="Bidwell S."/>
            <person name="Rosen B."/>
            <person name="Chan A."/>
            <person name="Zhou S."/>
            <person name="Gentzbittel L."/>
            <person name="Childs K.L."/>
            <person name="Yandell M."/>
            <person name="Gundlach H."/>
            <person name="Mayer K.F."/>
            <person name="Schwartz D.C."/>
            <person name="Town C.D."/>
        </authorList>
    </citation>
    <scope>GENOME REANNOTATION</scope>
    <source>
        <strain evidence="8">A17</strain>
        <strain evidence="10 11">cv. Jemalong A17</strain>
    </source>
</reference>
<keyword evidence="4 6" id="KW-0863">Zinc-finger</keyword>
<dbReference type="EMBL" id="PSQE01000006">
    <property type="protein sequence ID" value="RHN51446.1"/>
    <property type="molecule type" value="Genomic_DNA"/>
</dbReference>
<dbReference type="Pfam" id="PF13639">
    <property type="entry name" value="zf-RING_2"/>
    <property type="match status" value="1"/>
</dbReference>
<dbReference type="EC" id="2.3.2.27" evidence="2"/>
<evidence type="ECO:0000256" key="2">
    <source>
        <dbReference type="ARBA" id="ARBA00012483"/>
    </source>
</evidence>
<proteinExistence type="predicted"/>
<evidence type="ECO:0000313" key="12">
    <source>
        <dbReference type="Proteomes" id="UP000265566"/>
    </source>
</evidence>
<accession>A0A072U989</accession>
<dbReference type="PaxDb" id="3880-AES89008"/>
<dbReference type="Gene3D" id="3.30.40.10">
    <property type="entry name" value="Zinc/RING finger domain, C3HC4 (zinc finger)"/>
    <property type="match status" value="1"/>
</dbReference>
<feature type="domain" description="RING-type" evidence="7">
    <location>
        <begin position="54"/>
        <end position="107"/>
    </location>
</feature>
<dbReference type="HOGENOM" id="CLU_171417_0_0_1"/>
<dbReference type="OMA" id="EDFEESH"/>
<reference evidence="10" key="3">
    <citation type="submission" date="2015-04" db="UniProtKB">
        <authorList>
            <consortium name="EnsemblPlants"/>
        </authorList>
    </citation>
    <scope>IDENTIFICATION</scope>
    <source>
        <strain evidence="10">cv. Jemalong A17</strain>
    </source>
</reference>
<evidence type="ECO:0000256" key="6">
    <source>
        <dbReference type="PROSITE-ProRule" id="PRU00175"/>
    </source>
</evidence>
<dbReference type="SUPFAM" id="SSF57850">
    <property type="entry name" value="RING/U-box"/>
    <property type="match status" value="1"/>
</dbReference>
<dbReference type="Proteomes" id="UP000265566">
    <property type="component" value="Chromosome 6"/>
</dbReference>
<protein>
    <recommendedName>
        <fullName evidence="2">RING-type E3 ubiquitin transferase</fullName>
        <ecNumber evidence="2">2.3.2.27</ecNumber>
    </recommendedName>
</protein>
<dbReference type="PANTHER" id="PTHR15710">
    <property type="entry name" value="E3 UBIQUITIN-PROTEIN LIGASE PRAJA"/>
    <property type="match status" value="1"/>
</dbReference>
<name>A0A072U989_MEDTR</name>
<dbReference type="SMART" id="SM00184">
    <property type="entry name" value="RING"/>
    <property type="match status" value="1"/>
</dbReference>
<dbReference type="Gramene" id="rna35881">
    <property type="protein sequence ID" value="RHN51446.1"/>
    <property type="gene ID" value="gene35881"/>
</dbReference>
<evidence type="ECO:0000259" key="7">
    <source>
        <dbReference type="PROSITE" id="PS50089"/>
    </source>
</evidence>
<reference evidence="12" key="4">
    <citation type="journal article" date="2018" name="Nat. Plants">
        <title>Whole-genome landscape of Medicago truncatula symbiotic genes.</title>
        <authorList>
            <person name="Pecrix Y."/>
            <person name="Staton S.E."/>
            <person name="Sallet E."/>
            <person name="Lelandais-Briere C."/>
            <person name="Moreau S."/>
            <person name="Carrere S."/>
            <person name="Blein T."/>
            <person name="Jardinaud M.F."/>
            <person name="Latrasse D."/>
            <person name="Zouine M."/>
            <person name="Zahm M."/>
            <person name="Kreplak J."/>
            <person name="Mayjonade B."/>
            <person name="Satge C."/>
            <person name="Perez M."/>
            <person name="Cauet S."/>
            <person name="Marande W."/>
            <person name="Chantry-Darmon C."/>
            <person name="Lopez-Roques C."/>
            <person name="Bouchez O."/>
            <person name="Berard A."/>
            <person name="Debelle F."/>
            <person name="Munos S."/>
            <person name="Bendahmane A."/>
            <person name="Berges H."/>
            <person name="Niebel A."/>
            <person name="Buitink J."/>
            <person name="Frugier F."/>
            <person name="Benhamed M."/>
            <person name="Crespi M."/>
            <person name="Gouzy J."/>
            <person name="Gamas P."/>
        </authorList>
    </citation>
    <scope>NUCLEOTIDE SEQUENCE [LARGE SCALE GENOMIC DNA]</scope>
    <source>
        <strain evidence="12">cv. Jemalong A17</strain>
    </source>
</reference>
<evidence type="ECO:0000313" key="9">
    <source>
        <dbReference type="EMBL" id="RHN51446.1"/>
    </source>
</evidence>
<keyword evidence="11" id="KW-1185">Reference proteome</keyword>
<organism evidence="8 11">
    <name type="scientific">Medicago truncatula</name>
    <name type="common">Barrel medic</name>
    <name type="synonym">Medicago tribuloides</name>
    <dbReference type="NCBI Taxonomy" id="3880"/>
    <lineage>
        <taxon>Eukaryota</taxon>
        <taxon>Viridiplantae</taxon>
        <taxon>Streptophyta</taxon>
        <taxon>Embryophyta</taxon>
        <taxon>Tracheophyta</taxon>
        <taxon>Spermatophyta</taxon>
        <taxon>Magnoliopsida</taxon>
        <taxon>eudicotyledons</taxon>
        <taxon>Gunneridae</taxon>
        <taxon>Pentapetalae</taxon>
        <taxon>rosids</taxon>
        <taxon>fabids</taxon>
        <taxon>Fabales</taxon>
        <taxon>Fabaceae</taxon>
        <taxon>Papilionoideae</taxon>
        <taxon>50 kb inversion clade</taxon>
        <taxon>NPAAA clade</taxon>
        <taxon>Hologalegina</taxon>
        <taxon>IRL clade</taxon>
        <taxon>Trifolieae</taxon>
        <taxon>Medicago</taxon>
    </lineage>
</organism>
<gene>
    <name evidence="8" type="ordered locus">MTR_6g048000</name>
    <name evidence="9" type="ORF">MtrunA17_Chr6g0468651</name>
</gene>
<evidence type="ECO:0000256" key="1">
    <source>
        <dbReference type="ARBA" id="ARBA00000900"/>
    </source>
</evidence>
<dbReference type="eggNOG" id="KOG0800">
    <property type="taxonomic scope" value="Eukaryota"/>
</dbReference>
<keyword evidence="3" id="KW-0479">Metal-binding</keyword>
<dbReference type="InterPro" id="IPR001841">
    <property type="entry name" value="Znf_RING"/>
</dbReference>